<feature type="coiled-coil region" evidence="1">
    <location>
        <begin position="30"/>
        <end position="57"/>
    </location>
</feature>
<gene>
    <name evidence="2" type="ORF">H0H81_012555</name>
</gene>
<evidence type="ECO:0000313" key="3">
    <source>
        <dbReference type="Proteomes" id="UP000717328"/>
    </source>
</evidence>
<protein>
    <submittedName>
        <fullName evidence="2">Uncharacterized protein</fullName>
    </submittedName>
</protein>
<accession>A0A9P7GHV9</accession>
<dbReference type="AlphaFoldDB" id="A0A9P7GHV9"/>
<dbReference type="EMBL" id="JABCKI010000477">
    <property type="protein sequence ID" value="KAG5650348.1"/>
    <property type="molecule type" value="Genomic_DNA"/>
</dbReference>
<organism evidence="2 3">
    <name type="scientific">Sphagnurus paluster</name>
    <dbReference type="NCBI Taxonomy" id="117069"/>
    <lineage>
        <taxon>Eukaryota</taxon>
        <taxon>Fungi</taxon>
        <taxon>Dikarya</taxon>
        <taxon>Basidiomycota</taxon>
        <taxon>Agaricomycotina</taxon>
        <taxon>Agaricomycetes</taxon>
        <taxon>Agaricomycetidae</taxon>
        <taxon>Agaricales</taxon>
        <taxon>Tricholomatineae</taxon>
        <taxon>Lyophyllaceae</taxon>
        <taxon>Sphagnurus</taxon>
    </lineage>
</organism>
<sequence length="219" mass="25236">MTGGILGSFLDRMTDSSSREWVRKAWEVELENHRNEELLYQARKHKLEEQIEHFEEELRKKFEWEKREREKARVYWKDIQGEPHCLANGRRKYTAQLANLPSTVDAMDACAATPVMINGITYDSPITCENQGYDNISGYWIAGNETICAAYWDFVKPKDCTAPKSGLRRIEAQLSVVHAGEDPEILCLTTPLEINGKTYDHPMACPYWVSPTRNRASIH</sequence>
<dbReference type="Proteomes" id="UP000717328">
    <property type="component" value="Unassembled WGS sequence"/>
</dbReference>
<evidence type="ECO:0000256" key="1">
    <source>
        <dbReference type="SAM" id="Coils"/>
    </source>
</evidence>
<keyword evidence="1" id="KW-0175">Coiled coil</keyword>
<comment type="caution">
    <text evidence="2">The sequence shown here is derived from an EMBL/GenBank/DDBJ whole genome shotgun (WGS) entry which is preliminary data.</text>
</comment>
<proteinExistence type="predicted"/>
<reference evidence="2" key="1">
    <citation type="submission" date="2021-02" db="EMBL/GenBank/DDBJ databases">
        <authorList>
            <person name="Nieuwenhuis M."/>
            <person name="Van De Peppel L.J.J."/>
        </authorList>
    </citation>
    <scope>NUCLEOTIDE SEQUENCE</scope>
    <source>
        <strain evidence="2">D49</strain>
    </source>
</reference>
<keyword evidence="3" id="KW-1185">Reference proteome</keyword>
<dbReference type="OrthoDB" id="3153758at2759"/>
<name>A0A9P7GHV9_9AGAR</name>
<evidence type="ECO:0000313" key="2">
    <source>
        <dbReference type="EMBL" id="KAG5650348.1"/>
    </source>
</evidence>
<reference evidence="2" key="2">
    <citation type="submission" date="2021-10" db="EMBL/GenBank/DDBJ databases">
        <title>Phylogenomics reveals ancestral predisposition of the termite-cultivated fungus Termitomyces towards a domesticated lifestyle.</title>
        <authorList>
            <person name="Auxier B."/>
            <person name="Grum-Grzhimaylo A."/>
            <person name="Cardenas M.E."/>
            <person name="Lodge J.D."/>
            <person name="Laessoe T."/>
            <person name="Pedersen O."/>
            <person name="Smith M.E."/>
            <person name="Kuyper T.W."/>
            <person name="Franco-Molano E.A."/>
            <person name="Baroni T.J."/>
            <person name="Aanen D.K."/>
        </authorList>
    </citation>
    <scope>NUCLEOTIDE SEQUENCE</scope>
    <source>
        <strain evidence="2">D49</strain>
    </source>
</reference>